<dbReference type="GO" id="GO:0035435">
    <property type="term" value="P:phosphate ion transmembrane transport"/>
    <property type="evidence" value="ECO:0007669"/>
    <property type="project" value="TreeGrafter"/>
</dbReference>
<reference evidence="7" key="1">
    <citation type="journal article" date="2015" name="Genome Announc.">
        <title>Draft Genome Sequence of Bacteroidales Strain TBC1, a Novel Isolate from a Methanogenic Wastewater Treatment System.</title>
        <authorList>
            <person name="Tourlousse D.M."/>
            <person name="Matsuura N."/>
            <person name="Sun L."/>
            <person name="Toyonaga M."/>
            <person name="Kuroda K."/>
            <person name="Ohashi A."/>
            <person name="Cruz R."/>
            <person name="Yamaguchi T."/>
            <person name="Sekiguchi Y."/>
        </authorList>
    </citation>
    <scope>NUCLEOTIDE SEQUENCE [LARGE SCALE GENOMIC DNA]</scope>
    <source>
        <strain evidence="7">TBC1</strain>
    </source>
</reference>
<feature type="transmembrane region" description="Helical" evidence="6">
    <location>
        <begin position="316"/>
        <end position="333"/>
    </location>
</feature>
<feature type="transmembrane region" description="Helical" evidence="6">
    <location>
        <begin position="104"/>
        <end position="128"/>
    </location>
</feature>
<feature type="transmembrane region" description="Helical" evidence="6">
    <location>
        <begin position="228"/>
        <end position="248"/>
    </location>
</feature>
<dbReference type="AlphaFoldDB" id="A0A0S7BVV1"/>
<sequence>MEGIYLIFVAVLFLLAFSDLMVGVANDAVNFLNSAVGAKAASFKTVLVVASVGVLIGATFSSGLMEIARKGLFFPGQFSFNEVIIIFLAVMITDVILLDMFNTFGLPTSTTVSIVFELLGASVAVAVIKITGSEQTMQDIGQYINSAKALAIITGILVSVAIAFSVGSLVQYITRIIFTFNLRFNLKYFGALWGGLAITGITYFMLIKGAKGASFITPETLNYINANTGMILLVSLAGWTLLLQILILLFRLNVLKVIVLAGTFALAMAFAGNDLVNFIGVPLAGLKALQLFNAAPGADPNTFLMTGLAEDVKTETWMLLIAGMVMAITLWTSKKARSVIETSVDLSRQGEGAERFNSSILSRNLVRGALNVSSAISRFMPDKVNLWIENRFNPPDETTVAQMPEGAAFDMLRASVNLVVASMLIALGTSLKLPLSTTYVTFMVAMGTSLADRAWGRESAVYRITGVLSVIGGWFFTALAAFTVALVAASILYYGGLVATFILLFLVGFLIYRTHRIHLRRTNERKADEAIDALPDELSTETIIVRCSLTIQQVLEQSLAIFKETLIGLMDEDRKVLKNAKSGSEALNVSTKRLKNQISKTLSHLREDSVESGHFYVQAIDYLREINHCISFITMPSFEHVENNHRPMIPVQIEELSRLNGEISLLFGEVMNMLKKQNYDDFDMIVARQQNIQRIIEETRKKQVKRIKNSETGTRNSILYLNILAEIKNLTLYTLNLLKSSRDFELSSRTASKNP</sequence>
<feature type="transmembrane region" description="Helical" evidence="6">
    <location>
        <begin position="254"/>
        <end position="271"/>
    </location>
</feature>
<proteinExistence type="inferred from homology"/>
<dbReference type="GO" id="GO:0005315">
    <property type="term" value="F:phosphate transmembrane transporter activity"/>
    <property type="evidence" value="ECO:0007669"/>
    <property type="project" value="InterPro"/>
</dbReference>
<keyword evidence="6" id="KW-0592">Phosphate transport</keyword>
<dbReference type="Proteomes" id="UP000053091">
    <property type="component" value="Unassembled WGS sequence"/>
</dbReference>
<gene>
    <name evidence="7" type="ORF">TBC1_12952</name>
</gene>
<name>A0A0S7BVV1_9BACT</name>
<protein>
    <recommendedName>
        <fullName evidence="6">Phosphate transporter</fullName>
    </recommendedName>
</protein>
<evidence type="ECO:0000256" key="1">
    <source>
        <dbReference type="ARBA" id="ARBA00004141"/>
    </source>
</evidence>
<keyword evidence="8" id="KW-1185">Reference proteome</keyword>
<evidence type="ECO:0000256" key="2">
    <source>
        <dbReference type="ARBA" id="ARBA00022448"/>
    </source>
</evidence>
<dbReference type="EMBL" id="DF968183">
    <property type="protein sequence ID" value="GAP45132.1"/>
    <property type="molecule type" value="Genomic_DNA"/>
</dbReference>
<evidence type="ECO:0000256" key="5">
    <source>
        <dbReference type="ARBA" id="ARBA00023136"/>
    </source>
</evidence>
<keyword evidence="3 6" id="KW-0812">Transmembrane</keyword>
<dbReference type="PATRIC" id="fig|1678841.3.peg.3724"/>
<comment type="similarity">
    <text evidence="6">Belongs to the inorganic phosphate transporter (PiT) (TC 2.A.20) family.</text>
</comment>
<evidence type="ECO:0000313" key="7">
    <source>
        <dbReference type="EMBL" id="GAP45132.1"/>
    </source>
</evidence>
<dbReference type="Pfam" id="PF01384">
    <property type="entry name" value="PHO4"/>
    <property type="match status" value="1"/>
</dbReference>
<keyword evidence="4 6" id="KW-1133">Transmembrane helix</keyword>
<feature type="transmembrane region" description="Helical" evidence="6">
    <location>
        <begin position="491"/>
        <end position="512"/>
    </location>
</feature>
<organism evidence="7">
    <name type="scientific">Lentimicrobium saccharophilum</name>
    <dbReference type="NCBI Taxonomy" id="1678841"/>
    <lineage>
        <taxon>Bacteria</taxon>
        <taxon>Pseudomonadati</taxon>
        <taxon>Bacteroidota</taxon>
        <taxon>Bacteroidia</taxon>
        <taxon>Bacteroidales</taxon>
        <taxon>Lentimicrobiaceae</taxon>
        <taxon>Lentimicrobium</taxon>
    </lineage>
</organism>
<feature type="transmembrane region" description="Helical" evidence="6">
    <location>
        <begin position="41"/>
        <end position="60"/>
    </location>
</feature>
<evidence type="ECO:0000256" key="3">
    <source>
        <dbReference type="ARBA" id="ARBA00022692"/>
    </source>
</evidence>
<dbReference type="InterPro" id="IPR001204">
    <property type="entry name" value="Phos_transporter"/>
</dbReference>
<accession>A0A0S7BVV1</accession>
<feature type="transmembrane region" description="Helical" evidence="6">
    <location>
        <begin position="467"/>
        <end position="485"/>
    </location>
</feature>
<dbReference type="GO" id="GO:0016020">
    <property type="term" value="C:membrane"/>
    <property type="evidence" value="ECO:0007669"/>
    <property type="project" value="UniProtKB-SubCell"/>
</dbReference>
<dbReference type="OrthoDB" id="1110016at2"/>
<dbReference type="PANTHER" id="PTHR11101:SF16">
    <property type="entry name" value="PHOSPHATE TRANSPORTER"/>
    <property type="match status" value="1"/>
</dbReference>
<evidence type="ECO:0000256" key="4">
    <source>
        <dbReference type="ARBA" id="ARBA00022989"/>
    </source>
</evidence>
<comment type="subcellular location">
    <subcellularLocation>
        <location evidence="1 6">Membrane</location>
        <topology evidence="1 6">Multi-pass membrane protein</topology>
    </subcellularLocation>
</comment>
<keyword evidence="5 6" id="KW-0472">Membrane</keyword>
<feature type="transmembrane region" description="Helical" evidence="6">
    <location>
        <begin position="411"/>
        <end position="431"/>
    </location>
</feature>
<dbReference type="PANTHER" id="PTHR11101">
    <property type="entry name" value="PHOSPHATE TRANSPORTER"/>
    <property type="match status" value="1"/>
</dbReference>
<evidence type="ECO:0000313" key="8">
    <source>
        <dbReference type="Proteomes" id="UP000053091"/>
    </source>
</evidence>
<dbReference type="RefSeq" id="WP_062045265.1">
    <property type="nucleotide sequence ID" value="NZ_DF968183.1"/>
</dbReference>
<keyword evidence="2 6" id="KW-0813">Transport</keyword>
<feature type="transmembrane region" description="Helical" evidence="6">
    <location>
        <begin position="149"/>
        <end position="174"/>
    </location>
</feature>
<dbReference type="STRING" id="1678841.TBC1_12952"/>
<feature type="transmembrane region" description="Helical" evidence="6">
    <location>
        <begin position="186"/>
        <end position="207"/>
    </location>
</feature>
<evidence type="ECO:0000256" key="6">
    <source>
        <dbReference type="RuleBase" id="RU363058"/>
    </source>
</evidence>